<protein>
    <submittedName>
        <fullName evidence="1">Uncharacterized protein</fullName>
    </submittedName>
</protein>
<gene>
    <name evidence="1" type="ORF">HPB47_018129</name>
</gene>
<organism evidence="1 2">
    <name type="scientific">Ixodes persulcatus</name>
    <name type="common">Taiga tick</name>
    <dbReference type="NCBI Taxonomy" id="34615"/>
    <lineage>
        <taxon>Eukaryota</taxon>
        <taxon>Metazoa</taxon>
        <taxon>Ecdysozoa</taxon>
        <taxon>Arthropoda</taxon>
        <taxon>Chelicerata</taxon>
        <taxon>Arachnida</taxon>
        <taxon>Acari</taxon>
        <taxon>Parasitiformes</taxon>
        <taxon>Ixodida</taxon>
        <taxon>Ixodoidea</taxon>
        <taxon>Ixodidae</taxon>
        <taxon>Ixodinae</taxon>
        <taxon>Ixodes</taxon>
    </lineage>
</organism>
<comment type="caution">
    <text evidence="1">The sequence shown here is derived from an EMBL/GenBank/DDBJ whole genome shotgun (WGS) entry which is preliminary data.</text>
</comment>
<dbReference type="EMBL" id="JABSTQ010007176">
    <property type="protein sequence ID" value="KAG0436131.1"/>
    <property type="molecule type" value="Genomic_DNA"/>
</dbReference>
<reference evidence="1 2" key="1">
    <citation type="journal article" date="2020" name="Cell">
        <title>Large-Scale Comparative Analyses of Tick Genomes Elucidate Their Genetic Diversity and Vector Capacities.</title>
        <authorList>
            <consortium name="Tick Genome and Microbiome Consortium (TIGMIC)"/>
            <person name="Jia N."/>
            <person name="Wang J."/>
            <person name="Shi W."/>
            <person name="Du L."/>
            <person name="Sun Y."/>
            <person name="Zhan W."/>
            <person name="Jiang J.F."/>
            <person name="Wang Q."/>
            <person name="Zhang B."/>
            <person name="Ji P."/>
            <person name="Bell-Sakyi L."/>
            <person name="Cui X.M."/>
            <person name="Yuan T.T."/>
            <person name="Jiang B.G."/>
            <person name="Yang W.F."/>
            <person name="Lam T.T."/>
            <person name="Chang Q.C."/>
            <person name="Ding S.J."/>
            <person name="Wang X.J."/>
            <person name="Zhu J.G."/>
            <person name="Ruan X.D."/>
            <person name="Zhao L."/>
            <person name="Wei J.T."/>
            <person name="Ye R.Z."/>
            <person name="Que T.C."/>
            <person name="Du C.H."/>
            <person name="Zhou Y.H."/>
            <person name="Cheng J.X."/>
            <person name="Dai P.F."/>
            <person name="Guo W.B."/>
            <person name="Han X.H."/>
            <person name="Huang E.J."/>
            <person name="Li L.F."/>
            <person name="Wei W."/>
            <person name="Gao Y.C."/>
            <person name="Liu J.Z."/>
            <person name="Shao H.Z."/>
            <person name="Wang X."/>
            <person name="Wang C.C."/>
            <person name="Yang T.C."/>
            <person name="Huo Q.B."/>
            <person name="Li W."/>
            <person name="Chen H.Y."/>
            <person name="Chen S.E."/>
            <person name="Zhou L.G."/>
            <person name="Ni X.B."/>
            <person name="Tian J.H."/>
            <person name="Sheng Y."/>
            <person name="Liu T."/>
            <person name="Pan Y.S."/>
            <person name="Xia L.Y."/>
            <person name="Li J."/>
            <person name="Zhao F."/>
            <person name="Cao W.C."/>
        </authorList>
    </citation>
    <scope>NUCLEOTIDE SEQUENCE [LARGE SCALE GENOMIC DNA]</scope>
    <source>
        <strain evidence="1">Iper-2018</strain>
    </source>
</reference>
<evidence type="ECO:0000313" key="2">
    <source>
        <dbReference type="Proteomes" id="UP000805193"/>
    </source>
</evidence>
<keyword evidence="2" id="KW-1185">Reference proteome</keyword>
<evidence type="ECO:0000313" key="1">
    <source>
        <dbReference type="EMBL" id="KAG0436131.1"/>
    </source>
</evidence>
<name>A0AC60QLK4_IXOPE</name>
<dbReference type="Proteomes" id="UP000805193">
    <property type="component" value="Unassembled WGS sequence"/>
</dbReference>
<sequence length="55" mass="6737">SQHDWVHRARLQQPLRRWKIIFFYSVWRADPTTNFCGYYASAKIGRRRKGPRCVR</sequence>
<feature type="non-terminal residue" evidence="1">
    <location>
        <position position="1"/>
    </location>
</feature>
<proteinExistence type="predicted"/>
<accession>A0AC60QLK4</accession>